<dbReference type="GeneID" id="49394063"/>
<dbReference type="InterPro" id="IPR001100">
    <property type="entry name" value="Pyr_nuc-diS_OxRdtase"/>
</dbReference>
<reference evidence="8 9" key="1">
    <citation type="journal article" date="2015" name="Genome Announc.">
        <title>Expanding the biotechnology potential of lactobacilli through comparative genomics of 213 strains and associated genera.</title>
        <authorList>
            <person name="Sun Z."/>
            <person name="Harris H.M."/>
            <person name="McCann A."/>
            <person name="Guo C."/>
            <person name="Argimon S."/>
            <person name="Zhang W."/>
            <person name="Yang X."/>
            <person name="Jeffery I.B."/>
            <person name="Cooney J.C."/>
            <person name="Kagawa T.F."/>
            <person name="Liu W."/>
            <person name="Song Y."/>
            <person name="Salvetti E."/>
            <person name="Wrobel A."/>
            <person name="Rasinkangas P."/>
            <person name="Parkhill J."/>
            <person name="Rea M.C."/>
            <person name="O'Sullivan O."/>
            <person name="Ritari J."/>
            <person name="Douillard F.P."/>
            <person name="Paul Ross R."/>
            <person name="Yang R."/>
            <person name="Briner A.E."/>
            <person name="Felis G.E."/>
            <person name="de Vos W.M."/>
            <person name="Barrangou R."/>
            <person name="Klaenhammer T.R."/>
            <person name="Caufield P.W."/>
            <person name="Cui Y."/>
            <person name="Zhang H."/>
            <person name="O'Toole P.W."/>
        </authorList>
    </citation>
    <scope>NUCLEOTIDE SEQUENCE [LARGE SCALE GENOMIC DNA]</scope>
    <source>
        <strain evidence="8 9">DSM 20314</strain>
    </source>
</reference>
<dbReference type="Gene3D" id="3.30.390.30">
    <property type="match status" value="1"/>
</dbReference>
<dbReference type="Pfam" id="PF07992">
    <property type="entry name" value="Pyr_redox_2"/>
    <property type="match status" value="1"/>
</dbReference>
<keyword evidence="3 4" id="KW-0274">FAD</keyword>
<dbReference type="SUPFAM" id="SSF55424">
    <property type="entry name" value="FAD/NAD-linked reductases, dimerisation (C-terminal) domain"/>
    <property type="match status" value="1"/>
</dbReference>
<dbReference type="InterPro" id="IPR036188">
    <property type="entry name" value="FAD/NAD-bd_sf"/>
</dbReference>
<evidence type="ECO:0000259" key="6">
    <source>
        <dbReference type="Pfam" id="PF02852"/>
    </source>
</evidence>
<feature type="domain" description="Pyridine nucleotide-disulphide oxidoreductase dimerisation" evidence="6">
    <location>
        <begin position="334"/>
        <end position="435"/>
    </location>
</feature>
<dbReference type="Proteomes" id="UP000051020">
    <property type="component" value="Unassembled WGS sequence"/>
</dbReference>
<dbReference type="Pfam" id="PF02852">
    <property type="entry name" value="Pyr_redox_dim"/>
    <property type="match status" value="1"/>
</dbReference>
<keyword evidence="4" id="KW-0520">NAD</keyword>
<feature type="binding site" evidence="4">
    <location>
        <position position="298"/>
    </location>
    <ligand>
        <name>FAD</name>
        <dbReference type="ChEBI" id="CHEBI:57692"/>
    </ligand>
</feature>
<evidence type="ECO:0000313" key="8">
    <source>
        <dbReference type="EMBL" id="KRK23778.1"/>
    </source>
</evidence>
<gene>
    <name evidence="8" type="ORF">FD24_GL000750</name>
</gene>
<dbReference type="InterPro" id="IPR016156">
    <property type="entry name" value="FAD/NAD-linked_Rdtase_dimer_sf"/>
</dbReference>
<comment type="caution">
    <text evidence="8">The sequence shown here is derived from an EMBL/GenBank/DDBJ whole genome shotgun (WGS) entry which is preliminary data.</text>
</comment>
<feature type="domain" description="FAD/NAD(P)-binding" evidence="7">
    <location>
        <begin position="5"/>
        <end position="312"/>
    </location>
</feature>
<sequence>MANFDTIFIGSGHATWHAAVTLAQAKRKVAIIEADTIAGTCTNFGCDAKILLDGPFELTEQLKQYQGIGVNETPKIDWSQLMAYKQSVIKPLSTQMTAIFKQLGITVITGRGELTDAHTVQVAGTDYTADTIVLGTGQRPAQLAIPGAELMLDSRDFLDLETMPKRLTFIGAGIISLEFADMAVLLGSEVHIIEFAPSALPAFYQDHVQKLITHLEQAGVQFHFDEALQSVSKSATGLTATTANGLTIESDAIVGATGRIPNVEHLGLEKVGIQTDRHGIIVDDHLRTNVPNIYASGDVISKMLPKLTPTATFESNYIAGQLLGATAAIDYPVIPSVVFTMPRLAQVGVSVATAQADPDTYHVQALPYGQVLAFQYQNETEADLELVFDQENYLVGAAIYGNGAPDLINLLTMLITDRVTAETLSQKVFAFPSASVGIIDMLTPLLHREH</sequence>
<proteinExistence type="inferred from homology"/>
<dbReference type="PANTHER" id="PTHR43014:SF5">
    <property type="entry name" value="GLUTATHIONE REDUCTASE (NADPH)"/>
    <property type="match status" value="1"/>
</dbReference>
<evidence type="ECO:0000256" key="4">
    <source>
        <dbReference type="PIRSR" id="PIRSR000350-3"/>
    </source>
</evidence>
<evidence type="ECO:0000256" key="5">
    <source>
        <dbReference type="PIRSR" id="PIRSR000350-4"/>
    </source>
</evidence>
<evidence type="ECO:0000259" key="7">
    <source>
        <dbReference type="Pfam" id="PF07992"/>
    </source>
</evidence>
<dbReference type="Gene3D" id="3.50.50.60">
    <property type="entry name" value="FAD/NAD(P)-binding domain"/>
    <property type="match status" value="2"/>
</dbReference>
<name>A0A837RAU2_LACPE</name>
<dbReference type="PRINTS" id="PR00368">
    <property type="entry name" value="FADPNR"/>
</dbReference>
<accession>A0A837RAU2</accession>
<dbReference type="AlphaFoldDB" id="A0A837RAU2"/>
<keyword evidence="2" id="KW-0285">Flavoprotein</keyword>
<evidence type="ECO:0000313" key="9">
    <source>
        <dbReference type="Proteomes" id="UP000051020"/>
    </source>
</evidence>
<dbReference type="GO" id="GO:0016491">
    <property type="term" value="F:oxidoreductase activity"/>
    <property type="evidence" value="ECO:0007669"/>
    <property type="project" value="InterPro"/>
</dbReference>
<protein>
    <submittedName>
        <fullName evidence="8">Glutathione reductase</fullName>
    </submittedName>
</protein>
<evidence type="ECO:0000256" key="2">
    <source>
        <dbReference type="ARBA" id="ARBA00022630"/>
    </source>
</evidence>
<keyword evidence="4" id="KW-0547">Nucleotide-binding</keyword>
<dbReference type="PRINTS" id="PR00411">
    <property type="entry name" value="PNDRDTASEI"/>
</dbReference>
<feature type="binding site" evidence="4">
    <location>
        <position position="112"/>
    </location>
    <ligand>
        <name>FAD</name>
        <dbReference type="ChEBI" id="CHEBI:57692"/>
    </ligand>
</feature>
<dbReference type="SUPFAM" id="SSF51905">
    <property type="entry name" value="FAD/NAD(P)-binding domain"/>
    <property type="match status" value="1"/>
</dbReference>
<dbReference type="InterPro" id="IPR004099">
    <property type="entry name" value="Pyr_nucl-diS_OxRdtase_dimer"/>
</dbReference>
<dbReference type="GO" id="GO:0000166">
    <property type="term" value="F:nucleotide binding"/>
    <property type="evidence" value="ECO:0007669"/>
    <property type="project" value="UniProtKB-KW"/>
</dbReference>
<dbReference type="InterPro" id="IPR023753">
    <property type="entry name" value="FAD/NAD-binding_dom"/>
</dbReference>
<feature type="binding site" evidence="4">
    <location>
        <begin position="171"/>
        <end position="178"/>
    </location>
    <ligand>
        <name>NAD(+)</name>
        <dbReference type="ChEBI" id="CHEBI:57540"/>
    </ligand>
</feature>
<feature type="binding site" evidence="4">
    <location>
        <position position="258"/>
    </location>
    <ligand>
        <name>NAD(+)</name>
        <dbReference type="ChEBI" id="CHEBI:57540"/>
    </ligand>
</feature>
<comment type="similarity">
    <text evidence="1">Belongs to the class-I pyridine nucleotide-disulfide oxidoreductase family.</text>
</comment>
<comment type="cofactor">
    <cofactor evidence="4">
        <name>FAD</name>
        <dbReference type="ChEBI" id="CHEBI:57692"/>
    </cofactor>
    <text evidence="4">Binds 1 FAD per subunit.</text>
</comment>
<dbReference type="EMBL" id="AZCU01000013">
    <property type="protein sequence ID" value="KRK23778.1"/>
    <property type="molecule type" value="Genomic_DNA"/>
</dbReference>
<dbReference type="RefSeq" id="WP_050338626.1">
    <property type="nucleotide sequence ID" value="NZ_AZCU01000013.1"/>
</dbReference>
<evidence type="ECO:0000256" key="1">
    <source>
        <dbReference type="ARBA" id="ARBA00007532"/>
    </source>
</evidence>
<dbReference type="PANTHER" id="PTHR43014">
    <property type="entry name" value="MERCURIC REDUCTASE"/>
    <property type="match status" value="1"/>
</dbReference>
<feature type="disulfide bond" description="Redox-active" evidence="5">
    <location>
        <begin position="41"/>
        <end position="46"/>
    </location>
</feature>
<organism evidence="8 9">
    <name type="scientific">Lactiplantibacillus pentosus DSM 20314</name>
    <dbReference type="NCBI Taxonomy" id="1423791"/>
    <lineage>
        <taxon>Bacteria</taxon>
        <taxon>Bacillati</taxon>
        <taxon>Bacillota</taxon>
        <taxon>Bacilli</taxon>
        <taxon>Lactobacillales</taxon>
        <taxon>Lactobacillaceae</taxon>
        <taxon>Lactiplantibacillus</taxon>
    </lineage>
</organism>
<evidence type="ECO:0000256" key="3">
    <source>
        <dbReference type="ARBA" id="ARBA00022827"/>
    </source>
</evidence>
<feature type="binding site" evidence="4">
    <location>
        <position position="194"/>
    </location>
    <ligand>
        <name>NAD(+)</name>
        <dbReference type="ChEBI" id="CHEBI:57540"/>
    </ligand>
</feature>
<dbReference type="PIRSF" id="PIRSF000350">
    <property type="entry name" value="Mercury_reductase_MerA"/>
    <property type="match status" value="1"/>
</dbReference>